<name>A0A0V1AJY3_TRIPS</name>
<protein>
    <submittedName>
        <fullName evidence="1">Uncharacterized protein</fullName>
    </submittedName>
</protein>
<organism evidence="1">
    <name type="scientific">Trichinella pseudospiralis</name>
    <name type="common">Parasitic roundworm</name>
    <dbReference type="NCBI Taxonomy" id="6337"/>
    <lineage>
        <taxon>Eukaryota</taxon>
        <taxon>Metazoa</taxon>
        <taxon>Ecdysozoa</taxon>
        <taxon>Nematoda</taxon>
        <taxon>Enoplea</taxon>
        <taxon>Dorylaimia</taxon>
        <taxon>Trichinellida</taxon>
        <taxon>Trichinellidae</taxon>
        <taxon>Trichinella</taxon>
    </lineage>
</organism>
<gene>
    <name evidence="1" type="ORF">T4A_10272</name>
</gene>
<sequence length="35" mass="3867">MAQTGIFLGNPRGADKQLVEISRLPQNMPSSLHEM</sequence>
<evidence type="ECO:0000313" key="1">
    <source>
        <dbReference type="EMBL" id="KRY24941.1"/>
    </source>
</evidence>
<proteinExistence type="predicted"/>
<dbReference type="AlphaFoldDB" id="A0A0V1AJY3"/>
<feature type="non-terminal residue" evidence="1">
    <location>
        <position position="35"/>
    </location>
</feature>
<accession>A0A0V1AJY3</accession>
<comment type="caution">
    <text evidence="1">The sequence shown here is derived from an EMBL/GenBank/DDBJ whole genome shotgun (WGS) entry which is preliminary data.</text>
</comment>
<dbReference type="EMBL" id="JYDR01006461">
    <property type="protein sequence ID" value="KRY24941.1"/>
    <property type="molecule type" value="Genomic_DNA"/>
</dbReference>
<reference evidence="1" key="1">
    <citation type="submission" date="2015-01" db="EMBL/GenBank/DDBJ databases">
        <title>Evolution of Trichinella species and genotypes.</title>
        <authorList>
            <person name="Korhonen P.K."/>
            <person name="Edoardo P."/>
            <person name="Giuseppe L.R."/>
            <person name="Gasser R.B."/>
        </authorList>
    </citation>
    <scope>NUCLEOTIDE SEQUENCE [LARGE SCALE GENOMIC DNA]</scope>
    <source>
        <strain evidence="1">ISS13</strain>
    </source>
</reference>
<dbReference type="Proteomes" id="UP000054632">
    <property type="component" value="Unassembled WGS sequence"/>
</dbReference>